<evidence type="ECO:0000313" key="1">
    <source>
        <dbReference type="EMBL" id="ETJ41044.1"/>
    </source>
</evidence>
<name>W1YIK7_9ZZZZ</name>
<reference evidence="1" key="1">
    <citation type="submission" date="2013-12" db="EMBL/GenBank/DDBJ databases">
        <title>A Varibaculum cambriense genome reconstructed from a premature infant gut community with otherwise low bacterial novelty that shifts toward anaerobic metabolism during the third week of life.</title>
        <authorList>
            <person name="Brown C.T."/>
            <person name="Sharon I."/>
            <person name="Thomas B.C."/>
            <person name="Castelle C.J."/>
            <person name="Morowitz M.J."/>
            <person name="Banfield J.F."/>
        </authorList>
    </citation>
    <scope>NUCLEOTIDE SEQUENCE</scope>
</reference>
<proteinExistence type="predicted"/>
<dbReference type="AlphaFoldDB" id="W1YIK7"/>
<feature type="non-terminal residue" evidence="1">
    <location>
        <position position="1"/>
    </location>
</feature>
<comment type="caution">
    <text evidence="1">The sequence shown here is derived from an EMBL/GenBank/DDBJ whole genome shotgun (WGS) entry which is preliminary data.</text>
</comment>
<dbReference type="EMBL" id="AZMM01005025">
    <property type="protein sequence ID" value="ETJ41044.1"/>
    <property type="molecule type" value="Genomic_DNA"/>
</dbReference>
<sequence length="43" mass="4736">NHVTSRHEHILRDSNLLGAIRSVRGLDGILIYIGSITIGEILL</sequence>
<protein>
    <submittedName>
        <fullName evidence="1">Uncharacterized protein</fullName>
    </submittedName>
</protein>
<gene>
    <name evidence="1" type="ORF">Q604_UNBC05025G0001</name>
</gene>
<organism evidence="1">
    <name type="scientific">human gut metagenome</name>
    <dbReference type="NCBI Taxonomy" id="408170"/>
    <lineage>
        <taxon>unclassified sequences</taxon>
        <taxon>metagenomes</taxon>
        <taxon>organismal metagenomes</taxon>
    </lineage>
</organism>
<accession>W1YIK7</accession>